<feature type="region of interest" description="Disordered" evidence="2">
    <location>
        <begin position="181"/>
        <end position="200"/>
    </location>
</feature>
<dbReference type="InterPro" id="IPR004313">
    <property type="entry name" value="ARD"/>
</dbReference>
<accession>A0A804PG08</accession>
<dbReference type="Gene3D" id="2.60.120.10">
    <property type="entry name" value="Jelly Rolls"/>
    <property type="match status" value="1"/>
</dbReference>
<dbReference type="Proteomes" id="UP000007305">
    <property type="component" value="Chromosome 5"/>
</dbReference>
<feature type="compositionally biased region" description="Polar residues" evidence="2">
    <location>
        <begin position="697"/>
        <end position="715"/>
    </location>
</feature>
<organism evidence="3 4">
    <name type="scientific">Zea mays</name>
    <name type="common">Maize</name>
    <dbReference type="NCBI Taxonomy" id="4577"/>
    <lineage>
        <taxon>Eukaryota</taxon>
        <taxon>Viridiplantae</taxon>
        <taxon>Streptophyta</taxon>
        <taxon>Embryophyta</taxon>
        <taxon>Tracheophyta</taxon>
        <taxon>Spermatophyta</taxon>
        <taxon>Magnoliopsida</taxon>
        <taxon>Liliopsida</taxon>
        <taxon>Poales</taxon>
        <taxon>Poaceae</taxon>
        <taxon>PACMAD clade</taxon>
        <taxon>Panicoideae</taxon>
        <taxon>Andropogonodae</taxon>
        <taxon>Andropogoneae</taxon>
        <taxon>Tripsacinae</taxon>
        <taxon>Zea</taxon>
    </lineage>
</organism>
<feature type="compositionally biased region" description="Polar residues" evidence="2">
    <location>
        <begin position="208"/>
        <end position="220"/>
    </location>
</feature>
<dbReference type="InParanoid" id="A0A804PG08"/>
<dbReference type="GO" id="GO:0006555">
    <property type="term" value="P:methionine metabolic process"/>
    <property type="evidence" value="ECO:0000318"/>
    <property type="project" value="GO_Central"/>
</dbReference>
<dbReference type="AlphaFoldDB" id="A0A804PG08"/>
<dbReference type="InterPro" id="IPR011051">
    <property type="entry name" value="RmlC_Cupin_sf"/>
</dbReference>
<reference evidence="4" key="1">
    <citation type="journal article" date="2009" name="Science">
        <title>The B73 maize genome: complexity, diversity, and dynamics.</title>
        <authorList>
            <person name="Schnable P.S."/>
            <person name="Ware D."/>
            <person name="Fulton R.S."/>
            <person name="Stein J.C."/>
            <person name="Wei F."/>
            <person name="Pasternak S."/>
            <person name="Liang C."/>
            <person name="Zhang J."/>
            <person name="Fulton L."/>
            <person name="Graves T.A."/>
            <person name="Minx P."/>
            <person name="Reily A.D."/>
            <person name="Courtney L."/>
            <person name="Kruchowski S.S."/>
            <person name="Tomlinson C."/>
            <person name="Strong C."/>
            <person name="Delehaunty K."/>
            <person name="Fronick C."/>
            <person name="Courtney B."/>
            <person name="Rock S.M."/>
            <person name="Belter E."/>
            <person name="Du F."/>
            <person name="Kim K."/>
            <person name="Abbott R.M."/>
            <person name="Cotton M."/>
            <person name="Levy A."/>
            <person name="Marchetto P."/>
            <person name="Ochoa K."/>
            <person name="Jackson S.M."/>
            <person name="Gillam B."/>
            <person name="Chen W."/>
            <person name="Yan L."/>
            <person name="Higginbotham J."/>
            <person name="Cardenas M."/>
            <person name="Waligorski J."/>
            <person name="Applebaum E."/>
            <person name="Phelps L."/>
            <person name="Falcone J."/>
            <person name="Kanchi K."/>
            <person name="Thane T."/>
            <person name="Scimone A."/>
            <person name="Thane N."/>
            <person name="Henke J."/>
            <person name="Wang T."/>
            <person name="Ruppert J."/>
            <person name="Shah N."/>
            <person name="Rotter K."/>
            <person name="Hodges J."/>
            <person name="Ingenthron E."/>
            <person name="Cordes M."/>
            <person name="Kohlberg S."/>
            <person name="Sgro J."/>
            <person name="Delgado B."/>
            <person name="Mead K."/>
            <person name="Chinwalla A."/>
            <person name="Leonard S."/>
            <person name="Crouse K."/>
            <person name="Collura K."/>
            <person name="Kudrna D."/>
            <person name="Currie J."/>
            <person name="He R."/>
            <person name="Angelova A."/>
            <person name="Rajasekar S."/>
            <person name="Mueller T."/>
            <person name="Lomeli R."/>
            <person name="Scara G."/>
            <person name="Ko A."/>
            <person name="Delaney K."/>
            <person name="Wissotski M."/>
            <person name="Lopez G."/>
            <person name="Campos D."/>
            <person name="Braidotti M."/>
            <person name="Ashley E."/>
            <person name="Golser W."/>
            <person name="Kim H."/>
            <person name="Lee S."/>
            <person name="Lin J."/>
            <person name="Dujmic Z."/>
            <person name="Kim W."/>
            <person name="Talag J."/>
            <person name="Zuccolo A."/>
            <person name="Fan C."/>
            <person name="Sebastian A."/>
            <person name="Kramer M."/>
            <person name="Spiegel L."/>
            <person name="Nascimento L."/>
            <person name="Zutavern T."/>
            <person name="Miller B."/>
            <person name="Ambroise C."/>
            <person name="Muller S."/>
            <person name="Spooner W."/>
            <person name="Narechania A."/>
            <person name="Ren L."/>
            <person name="Wei S."/>
            <person name="Kumari S."/>
            <person name="Faga B."/>
            <person name="Levy M.J."/>
            <person name="McMahan L."/>
            <person name="Van Buren P."/>
            <person name="Vaughn M.W."/>
            <person name="Ying K."/>
            <person name="Yeh C.-T."/>
            <person name="Emrich S.J."/>
            <person name="Jia Y."/>
            <person name="Kalyanaraman A."/>
            <person name="Hsia A.-P."/>
            <person name="Barbazuk W.B."/>
            <person name="Baucom R.S."/>
            <person name="Brutnell T.P."/>
            <person name="Carpita N.C."/>
            <person name="Chaparro C."/>
            <person name="Chia J.-M."/>
            <person name="Deragon J.-M."/>
            <person name="Estill J.C."/>
            <person name="Fu Y."/>
            <person name="Jeddeloh J.A."/>
            <person name="Han Y."/>
            <person name="Lee H."/>
            <person name="Li P."/>
            <person name="Lisch D.R."/>
            <person name="Liu S."/>
            <person name="Liu Z."/>
            <person name="Nagel D.H."/>
            <person name="McCann M.C."/>
            <person name="SanMiguel P."/>
            <person name="Myers A.M."/>
            <person name="Nettleton D."/>
            <person name="Nguyen J."/>
            <person name="Penning B.W."/>
            <person name="Ponnala L."/>
            <person name="Schneider K.L."/>
            <person name="Schwartz D.C."/>
            <person name="Sharma A."/>
            <person name="Soderlund C."/>
            <person name="Springer N.M."/>
            <person name="Sun Q."/>
            <person name="Wang H."/>
            <person name="Waterman M."/>
            <person name="Westerman R."/>
            <person name="Wolfgruber T.K."/>
            <person name="Yang L."/>
            <person name="Yu Y."/>
            <person name="Zhang L."/>
            <person name="Zhou S."/>
            <person name="Zhu Q."/>
            <person name="Bennetzen J.L."/>
            <person name="Dawe R.K."/>
            <person name="Jiang J."/>
            <person name="Jiang N."/>
            <person name="Presting G.G."/>
            <person name="Wessler S.R."/>
            <person name="Aluru S."/>
            <person name="Martienssen R.A."/>
            <person name="Clifton S.W."/>
            <person name="McCombie W.R."/>
            <person name="Wing R.A."/>
            <person name="Wilson R.K."/>
        </authorList>
    </citation>
    <scope>NUCLEOTIDE SEQUENCE [LARGE SCALE GENOMIC DNA]</scope>
    <source>
        <strain evidence="4">cv. B73</strain>
    </source>
</reference>
<evidence type="ECO:0000313" key="3">
    <source>
        <dbReference type="EnsemblPlants" id="Zm00001eb235160_P001"/>
    </source>
</evidence>
<dbReference type="Gramene" id="Zm00001eb235160_T001">
    <property type="protein sequence ID" value="Zm00001eb235160_P001"/>
    <property type="gene ID" value="Zm00001eb235160"/>
</dbReference>
<evidence type="ECO:0008006" key="5">
    <source>
        <dbReference type="Google" id="ProtNLM"/>
    </source>
</evidence>
<protein>
    <recommendedName>
        <fullName evidence="5">Acireductone dioxygenase (Fe(2+)-requiring)</fullName>
    </recommendedName>
</protein>
<name>A0A804PG08_MAIZE</name>
<dbReference type="GO" id="GO:0010309">
    <property type="term" value="F:acireductone dioxygenase [iron(II)-requiring] activity"/>
    <property type="evidence" value="ECO:0000318"/>
    <property type="project" value="GO_Central"/>
</dbReference>
<dbReference type="Pfam" id="PF03079">
    <property type="entry name" value="ARD"/>
    <property type="match status" value="1"/>
</dbReference>
<sequence>MCVAAKEDEEDTARHEMEEGNLAARHGARSPGGGPWRRSAICVWSQRAIRVGPTKRLTMGIGYSVNGLQDLIEICPDKLENYEKVKNFFREHMHADEEIRYCLEGSGYFDVRDKDDKWIRIWIREGDMIILPAGIYHRLTLDSAKYTKLMRLFIGEPVWTALNRPQEDHPARQEYVKNGRATGIGVPPKRQRMPWSSRVSLTGSRTWTTGMTVGRTSPTTTGGGLRPRESMREKGMGVQYEAATIRQAPAIARSSYRAQTATIARSRPGAAIAPGAVIAPDDVGCPPGSRYATARRAPSSLLSPPYALQDPVEMPRGRRKQTVESNEEYLSEDHVGQKKLQKTLAHESESEMEEESFAVGGHDQSGEVSEMEPNSKNPTDMDADIEVEDEETIVEVKRRGKTKLLQVWNIPRGHRIVVQCNELDQPIGEEAGIMGKFLGMVARNGNLCSLSYKDWRLLIGKKERLTNEQKNKEDILKQVKNDLKELLAEHPEFADTSQGKIAWNGDALNKILGEEKPGHVHGLGLVPNPNKVLDGTTSRCLNQLHVTSLDPTASEDVLSLKLQMEKLVNHVHKQDATIQELQQKSVLFEQHQSVHGCLDDLPANQFPTSSKCKRVYVEPQNQEFRMDNEKTYSQREQEAKEFEDLQPTFRKTSTIHKKIKVADTRQGKLQPTDRLATTHKTRQFELERDITFDNTKLANSSKSMTKEATSTSLNEEASKNQDKSHVAGKNGKDLLSMAKLQGEIRKGES</sequence>
<feature type="region of interest" description="Disordered" evidence="2">
    <location>
        <begin position="208"/>
        <end position="229"/>
    </location>
</feature>
<reference evidence="3" key="3">
    <citation type="submission" date="2021-05" db="UniProtKB">
        <authorList>
            <consortium name="EnsemblPlants"/>
        </authorList>
    </citation>
    <scope>IDENTIFICATION</scope>
    <source>
        <strain evidence="3">cv. B73</strain>
    </source>
</reference>
<keyword evidence="1" id="KW-0175">Coiled coil</keyword>
<dbReference type="PANTHER" id="PTHR23418:SF4">
    <property type="entry name" value="ACIREDUCTONE DIOXYGENASE 4"/>
    <property type="match status" value="1"/>
</dbReference>
<reference evidence="3" key="2">
    <citation type="submission" date="2019-07" db="EMBL/GenBank/DDBJ databases">
        <authorList>
            <person name="Seetharam A."/>
            <person name="Woodhouse M."/>
            <person name="Cannon E."/>
        </authorList>
    </citation>
    <scope>NUCLEOTIDE SEQUENCE [LARGE SCALE GENOMIC DNA]</scope>
    <source>
        <strain evidence="3">cv. B73</strain>
    </source>
</reference>
<keyword evidence="4" id="KW-1185">Reference proteome</keyword>
<feature type="region of interest" description="Disordered" evidence="2">
    <location>
        <begin position="289"/>
        <end position="381"/>
    </location>
</feature>
<dbReference type="SUPFAM" id="SSF51182">
    <property type="entry name" value="RmlC-like cupins"/>
    <property type="match status" value="1"/>
</dbReference>
<evidence type="ECO:0000256" key="1">
    <source>
        <dbReference type="SAM" id="Coils"/>
    </source>
</evidence>
<feature type="compositionally biased region" description="Basic and acidic residues" evidence="2">
    <location>
        <begin position="716"/>
        <end position="725"/>
    </location>
</feature>
<dbReference type="CDD" id="cd02232">
    <property type="entry name" value="cupin_ARD"/>
    <property type="match status" value="1"/>
</dbReference>
<feature type="region of interest" description="Disordered" evidence="2">
    <location>
        <begin position="697"/>
        <end position="749"/>
    </location>
</feature>
<proteinExistence type="predicted"/>
<dbReference type="InterPro" id="IPR014710">
    <property type="entry name" value="RmlC-like_jellyroll"/>
</dbReference>
<feature type="coiled-coil region" evidence="1">
    <location>
        <begin position="462"/>
        <end position="489"/>
    </location>
</feature>
<evidence type="ECO:0000313" key="4">
    <source>
        <dbReference type="Proteomes" id="UP000007305"/>
    </source>
</evidence>
<feature type="region of interest" description="Disordered" evidence="2">
    <location>
        <begin position="1"/>
        <end position="35"/>
    </location>
</feature>
<dbReference type="EnsemblPlants" id="Zm00001eb235160_T001">
    <property type="protein sequence ID" value="Zm00001eb235160_P001"/>
    <property type="gene ID" value="Zm00001eb235160"/>
</dbReference>
<dbReference type="PANTHER" id="PTHR23418">
    <property type="entry name" value="ACIREDUCTONE DIOXYGENASE"/>
    <property type="match status" value="1"/>
</dbReference>
<evidence type="ECO:0000256" key="2">
    <source>
        <dbReference type="SAM" id="MobiDB-lite"/>
    </source>
</evidence>